<evidence type="ECO:0000313" key="2">
    <source>
        <dbReference type="EMBL" id="QJA77176.1"/>
    </source>
</evidence>
<gene>
    <name evidence="2" type="ORF">MM415A01356_0020</name>
    <name evidence="1" type="ORF">MM415B00724_0017</name>
</gene>
<accession>A0A6M3K434</accession>
<name>A0A6M3K434_9ZZZZ</name>
<dbReference type="EMBL" id="MT141482">
    <property type="protein sequence ID" value="QJA62814.1"/>
    <property type="molecule type" value="Genomic_DNA"/>
</dbReference>
<evidence type="ECO:0000313" key="1">
    <source>
        <dbReference type="EMBL" id="QJA62814.1"/>
    </source>
</evidence>
<organism evidence="2">
    <name type="scientific">viral metagenome</name>
    <dbReference type="NCBI Taxonomy" id="1070528"/>
    <lineage>
        <taxon>unclassified sequences</taxon>
        <taxon>metagenomes</taxon>
        <taxon>organismal metagenomes</taxon>
    </lineage>
</organism>
<dbReference type="Pfam" id="PF19821">
    <property type="entry name" value="Phage_capsid_2"/>
    <property type="match status" value="1"/>
</dbReference>
<dbReference type="AlphaFoldDB" id="A0A6M3K434"/>
<protein>
    <submittedName>
        <fullName evidence="2">Putative capsid protein</fullName>
    </submittedName>
</protein>
<dbReference type="InterPro" id="IPR045565">
    <property type="entry name" value="Phage_capsid_2"/>
</dbReference>
<sequence>MAMYTIDAALVKQFNSAVEILSQQKGSRLRGSVRLKTGVVGEDTYLDQIGKTSAVKRTTRHADTPIVDTEWQRRKISMIDYDWGDYIDTEDKLKMLADPTSEYVMNASYALGRALDIEIIDKVFGTAYIGKTGADTETFPSGNVVAVGASGMTLAKLLAIKEILDDNDIDPDEPRYIAVSSKQIQDMLKIDEFISADFNTVKALVAGARLPFGFMGFTFIPVSSSILATDSNSYRRVIAWAKNGIGLAISRDITTDVSVDIKKNMSTLIQAHIGCGSARLDSDKVVECKCDES</sequence>
<proteinExistence type="predicted"/>
<reference evidence="2" key="1">
    <citation type="submission" date="2020-03" db="EMBL/GenBank/DDBJ databases">
        <title>The deep terrestrial virosphere.</title>
        <authorList>
            <person name="Holmfeldt K."/>
            <person name="Nilsson E."/>
            <person name="Simone D."/>
            <person name="Lopez-Fernandez M."/>
            <person name="Wu X."/>
            <person name="de Brujin I."/>
            <person name="Lundin D."/>
            <person name="Andersson A."/>
            <person name="Bertilsson S."/>
            <person name="Dopson M."/>
        </authorList>
    </citation>
    <scope>NUCLEOTIDE SEQUENCE</scope>
    <source>
        <strain evidence="2">MM415A01356</strain>
        <strain evidence="1">MM415B00724</strain>
    </source>
</reference>
<dbReference type="EMBL" id="MT142267">
    <property type="protein sequence ID" value="QJA77176.1"/>
    <property type="molecule type" value="Genomic_DNA"/>
</dbReference>